<feature type="domain" description="Helicase ATP-binding" evidence="14">
    <location>
        <begin position="50"/>
        <end position="221"/>
    </location>
</feature>
<dbReference type="SUPFAM" id="SSF52540">
    <property type="entry name" value="P-loop containing nucleoside triphosphate hydrolases"/>
    <property type="match status" value="1"/>
</dbReference>
<dbReference type="FunFam" id="3.40.50.300:FF:000108">
    <property type="entry name" value="ATP-dependent RNA helicase RhlE"/>
    <property type="match status" value="1"/>
</dbReference>
<evidence type="ECO:0000256" key="4">
    <source>
        <dbReference type="ARBA" id="ARBA00022801"/>
    </source>
</evidence>
<evidence type="ECO:0000259" key="16">
    <source>
        <dbReference type="PROSITE" id="PS51195"/>
    </source>
</evidence>
<dbReference type="EMBL" id="OUNR01000020">
    <property type="protein sequence ID" value="SPP66428.1"/>
    <property type="molecule type" value="Genomic_DNA"/>
</dbReference>
<organism evidence="17 18">
    <name type="scientific">Nitrospira lenta</name>
    <dbReference type="NCBI Taxonomy" id="1436998"/>
    <lineage>
        <taxon>Bacteria</taxon>
        <taxon>Pseudomonadati</taxon>
        <taxon>Nitrospirota</taxon>
        <taxon>Nitrospiria</taxon>
        <taxon>Nitrospirales</taxon>
        <taxon>Nitrospiraceae</taxon>
        <taxon>Nitrospira</taxon>
    </lineage>
</organism>
<dbReference type="Proteomes" id="UP000248168">
    <property type="component" value="Unassembled WGS sequence"/>
</dbReference>
<evidence type="ECO:0000256" key="13">
    <source>
        <dbReference type="SAM" id="MobiDB-lite"/>
    </source>
</evidence>
<dbReference type="SMART" id="SM00487">
    <property type="entry name" value="DEXDc"/>
    <property type="match status" value="1"/>
</dbReference>
<reference evidence="18" key="1">
    <citation type="submission" date="2018-04" db="EMBL/GenBank/DDBJ databases">
        <authorList>
            <person name="Lucker S."/>
            <person name="Sakoula D."/>
        </authorList>
    </citation>
    <scope>NUCLEOTIDE SEQUENCE [LARGE SCALE GENOMIC DNA]</scope>
</reference>
<dbReference type="OrthoDB" id="9805696at2"/>
<sequence>MKSDHTEPSTAPSVHGFSPGFAALGLEGSLLATLDTLGYEEPTPIQRESIPPLLAGRDLLGQAATGTGKTASFALPMLQRLAHGAKQRPAALILVPTRELAIQVGEAMQRYGKELRISVLAVYGGQAIGPQLYALKRGVDVVVATPGRALDHIRRNTLQLKHVQMVVLDEADEMLDMGFADDLEAILTQTPPERQTALFSATMPPRIASIAHRHLKNPVEIKIAKELVKAGAAPRVLQTAYVVNRPYKVAALIRVLDLAAPKSALVFCRTRLEVDELTAGLAGRDYRAEAIHGGMSQPQRDRVMTAFKSGQTQILVATDVAARGLDIPSVSHVVNYDLPSSPEVYVHRIGRTGRAGREGEAITIVEPREHRLLRNIEQLTKAKIVVAQVPSVADLRTKRIERTLTSIRELLAAGDVEHFRSVVTVLAKDFELVDVAAAAVKLAHQAQGGDAEEQEIPSVQARVPDYSRPDYARPGMRRPSPMSGGEMSRGVRPREGQGRPSARPTGGRTPNSARIYIGAGRAAGIRPGDLVGAIANEAKLGSAQIGGVEIEERFSLVEVPESMARDVIEALGRTRIKGQKVAVRLFRD</sequence>
<dbReference type="CDD" id="cd18787">
    <property type="entry name" value="SF2_C_DEAD"/>
    <property type="match status" value="1"/>
</dbReference>
<dbReference type="GO" id="GO:0005524">
    <property type="term" value="F:ATP binding"/>
    <property type="evidence" value="ECO:0007669"/>
    <property type="project" value="UniProtKB-KW"/>
</dbReference>
<dbReference type="SMART" id="SM00490">
    <property type="entry name" value="HELICc"/>
    <property type="match status" value="1"/>
</dbReference>
<dbReference type="InterPro" id="IPR001650">
    <property type="entry name" value="Helicase_C-like"/>
</dbReference>
<dbReference type="Pfam" id="PF00271">
    <property type="entry name" value="Helicase_C"/>
    <property type="match status" value="1"/>
</dbReference>
<dbReference type="GO" id="GO:0009266">
    <property type="term" value="P:response to temperature stimulus"/>
    <property type="evidence" value="ECO:0007669"/>
    <property type="project" value="UniProtKB-ARBA"/>
</dbReference>
<evidence type="ECO:0000256" key="1">
    <source>
        <dbReference type="ARBA" id="ARBA00012552"/>
    </source>
</evidence>
<dbReference type="EC" id="3.6.4.13" evidence="1"/>
<keyword evidence="3 12" id="KW-0547">Nucleotide-binding</keyword>
<evidence type="ECO:0000313" key="18">
    <source>
        <dbReference type="Proteomes" id="UP000248168"/>
    </source>
</evidence>
<dbReference type="InterPro" id="IPR057325">
    <property type="entry name" value="DeaD_dimer"/>
</dbReference>
<evidence type="ECO:0000256" key="12">
    <source>
        <dbReference type="RuleBase" id="RU000492"/>
    </source>
</evidence>
<dbReference type="InterPro" id="IPR000629">
    <property type="entry name" value="RNA-helicase_DEAD-box_CS"/>
</dbReference>
<dbReference type="InterPro" id="IPR027417">
    <property type="entry name" value="P-loop_NTPase"/>
</dbReference>
<dbReference type="PANTHER" id="PTHR47959:SF1">
    <property type="entry name" value="ATP-DEPENDENT RNA HELICASE DBPA"/>
    <property type="match status" value="1"/>
</dbReference>
<dbReference type="InterPro" id="IPR050079">
    <property type="entry name" value="DEAD_box_RNA_helicase"/>
</dbReference>
<dbReference type="CDD" id="cd12252">
    <property type="entry name" value="RRM_DbpA"/>
    <property type="match status" value="1"/>
</dbReference>
<name>A0A330L981_9BACT</name>
<dbReference type="InParanoid" id="A0A330L981"/>
<comment type="catalytic activity">
    <reaction evidence="9">
        <text>ATP + H2O = ADP + phosphate + H(+)</text>
        <dbReference type="Rhea" id="RHEA:13065"/>
        <dbReference type="ChEBI" id="CHEBI:15377"/>
        <dbReference type="ChEBI" id="CHEBI:15378"/>
        <dbReference type="ChEBI" id="CHEBI:30616"/>
        <dbReference type="ChEBI" id="CHEBI:43474"/>
        <dbReference type="ChEBI" id="CHEBI:456216"/>
        <dbReference type="EC" id="3.6.4.13"/>
    </reaction>
</comment>
<dbReference type="PANTHER" id="PTHR47959">
    <property type="entry name" value="ATP-DEPENDENT RNA HELICASE RHLE-RELATED"/>
    <property type="match status" value="1"/>
</dbReference>
<evidence type="ECO:0000256" key="3">
    <source>
        <dbReference type="ARBA" id="ARBA00022741"/>
    </source>
</evidence>
<feature type="region of interest" description="Disordered" evidence="13">
    <location>
        <begin position="446"/>
        <end position="512"/>
    </location>
</feature>
<feature type="short sequence motif" description="Q motif" evidence="11">
    <location>
        <begin position="19"/>
        <end position="47"/>
    </location>
</feature>
<evidence type="ECO:0000256" key="9">
    <source>
        <dbReference type="ARBA" id="ARBA00047984"/>
    </source>
</evidence>
<dbReference type="GO" id="GO:0042255">
    <property type="term" value="P:ribosome assembly"/>
    <property type="evidence" value="ECO:0007669"/>
    <property type="project" value="UniProtKB-ARBA"/>
</dbReference>
<accession>A0A330L981</accession>
<evidence type="ECO:0000313" key="17">
    <source>
        <dbReference type="EMBL" id="SPP66428.1"/>
    </source>
</evidence>
<keyword evidence="6 12" id="KW-0067">ATP-binding</keyword>
<dbReference type="GO" id="GO:0003676">
    <property type="term" value="F:nucleic acid binding"/>
    <property type="evidence" value="ECO:0007669"/>
    <property type="project" value="InterPro"/>
</dbReference>
<dbReference type="FunCoup" id="A0A330L981">
    <property type="interactions" value="416"/>
</dbReference>
<dbReference type="InterPro" id="IPR011545">
    <property type="entry name" value="DEAD/DEAH_box_helicase_dom"/>
</dbReference>
<evidence type="ECO:0000256" key="5">
    <source>
        <dbReference type="ARBA" id="ARBA00022806"/>
    </source>
</evidence>
<dbReference type="InterPro" id="IPR012677">
    <property type="entry name" value="Nucleotide-bd_a/b_plait_sf"/>
</dbReference>
<dbReference type="PROSITE" id="PS51192">
    <property type="entry name" value="HELICASE_ATP_BIND_1"/>
    <property type="match status" value="1"/>
</dbReference>
<dbReference type="InterPro" id="IPR044742">
    <property type="entry name" value="DEAD/DEAH_RhlB"/>
</dbReference>
<evidence type="ECO:0000256" key="7">
    <source>
        <dbReference type="ARBA" id="ARBA00023016"/>
    </source>
</evidence>
<evidence type="ECO:0000256" key="8">
    <source>
        <dbReference type="ARBA" id="ARBA00038437"/>
    </source>
</evidence>
<dbReference type="Pfam" id="PF03880">
    <property type="entry name" value="DbpA"/>
    <property type="match status" value="1"/>
</dbReference>
<evidence type="ECO:0000259" key="14">
    <source>
        <dbReference type="PROSITE" id="PS51192"/>
    </source>
</evidence>
<keyword evidence="4 12" id="KW-0378">Hydrolase</keyword>
<feature type="domain" description="Helicase C-terminal" evidence="15">
    <location>
        <begin position="251"/>
        <end position="396"/>
    </location>
</feature>
<dbReference type="Gene3D" id="3.40.50.300">
    <property type="entry name" value="P-loop containing nucleotide triphosphate hydrolases"/>
    <property type="match status" value="2"/>
</dbReference>
<keyword evidence="2" id="KW-0963">Cytoplasm</keyword>
<feature type="domain" description="DEAD-box RNA helicase Q" evidence="16">
    <location>
        <begin position="19"/>
        <end position="47"/>
    </location>
</feature>
<dbReference type="PROSITE" id="PS00039">
    <property type="entry name" value="DEAD_ATP_HELICASE"/>
    <property type="match status" value="1"/>
</dbReference>
<proteinExistence type="inferred from homology"/>
<dbReference type="PROSITE" id="PS51194">
    <property type="entry name" value="HELICASE_CTER"/>
    <property type="match status" value="1"/>
</dbReference>
<dbReference type="InterPro" id="IPR005580">
    <property type="entry name" value="DbpA/CsdA_RNA-bd_dom"/>
</dbReference>
<evidence type="ECO:0000259" key="15">
    <source>
        <dbReference type="PROSITE" id="PS51194"/>
    </source>
</evidence>
<comment type="similarity">
    <text evidence="8 12">Belongs to the DEAD box helicase family.</text>
</comment>
<evidence type="ECO:0000256" key="6">
    <source>
        <dbReference type="ARBA" id="ARBA00022840"/>
    </source>
</evidence>
<evidence type="ECO:0000256" key="11">
    <source>
        <dbReference type="PROSITE-ProRule" id="PRU00552"/>
    </source>
</evidence>
<keyword evidence="7" id="KW-0346">Stress response</keyword>
<dbReference type="RefSeq" id="WP_121990593.1">
    <property type="nucleotide sequence ID" value="NZ_OUNR01000020.1"/>
</dbReference>
<dbReference type="InterPro" id="IPR014001">
    <property type="entry name" value="Helicase_ATP-bd"/>
</dbReference>
<keyword evidence="5 12" id="KW-0347">Helicase</keyword>
<dbReference type="Pfam" id="PF00270">
    <property type="entry name" value="DEAD"/>
    <property type="match status" value="1"/>
</dbReference>
<protein>
    <recommendedName>
        <fullName evidence="10">DEAD-box ATP-dependent RNA helicase RhpA</fullName>
        <ecNumber evidence="1">3.6.4.13</ecNumber>
    </recommendedName>
</protein>
<dbReference type="CDD" id="cd00268">
    <property type="entry name" value="DEADc"/>
    <property type="match status" value="1"/>
</dbReference>
<evidence type="ECO:0000256" key="2">
    <source>
        <dbReference type="ARBA" id="ARBA00022490"/>
    </source>
</evidence>
<dbReference type="GO" id="GO:0016887">
    <property type="term" value="F:ATP hydrolysis activity"/>
    <property type="evidence" value="ECO:0007669"/>
    <property type="project" value="RHEA"/>
</dbReference>
<dbReference type="AlphaFoldDB" id="A0A330L981"/>
<dbReference type="PROSITE" id="PS51195">
    <property type="entry name" value="Q_MOTIF"/>
    <property type="match status" value="1"/>
</dbReference>
<dbReference type="Gene3D" id="3.30.70.330">
    <property type="match status" value="1"/>
</dbReference>
<evidence type="ECO:0000256" key="10">
    <source>
        <dbReference type="ARBA" id="ARBA00074363"/>
    </source>
</evidence>
<dbReference type="Pfam" id="PF25399">
    <property type="entry name" value="DeaD_dimer"/>
    <property type="match status" value="1"/>
</dbReference>
<gene>
    <name evidence="17" type="primary">deaD</name>
    <name evidence="17" type="ORF">NITLEN_70018</name>
</gene>
<dbReference type="GO" id="GO:0005829">
    <property type="term" value="C:cytosol"/>
    <property type="evidence" value="ECO:0007669"/>
    <property type="project" value="TreeGrafter"/>
</dbReference>
<dbReference type="InterPro" id="IPR014014">
    <property type="entry name" value="RNA_helicase_DEAD_Q_motif"/>
</dbReference>
<dbReference type="GO" id="GO:0003724">
    <property type="term" value="F:RNA helicase activity"/>
    <property type="evidence" value="ECO:0007669"/>
    <property type="project" value="UniProtKB-EC"/>
</dbReference>
<keyword evidence="18" id="KW-1185">Reference proteome</keyword>